<dbReference type="RefSeq" id="WP_208814115.1">
    <property type="nucleotide sequence ID" value="NZ_WVUH01000110.1"/>
</dbReference>
<evidence type="ECO:0000313" key="2">
    <source>
        <dbReference type="Proteomes" id="UP000823521"/>
    </source>
</evidence>
<gene>
    <name evidence="1" type="ORF">GSF22_14555</name>
</gene>
<sequence length="451" mass="48851">MTDADYSWPGASQAWLDLPEPVRARMVTAGAEQWQRIFDGRATYNKQWRLARPPVMTADALTTLNRISDRLAQLVLETCQRRARTGAELRALLGVTEERTRLLDDAAPLDERLLAAVRPDVLLSGGVPKFVEFNIDSSLGGALDSDTVVRRFVEIYAERGITELVPMAPAPSAVAERFVAIRTTLGLPEGARVAMLIDFDAEYPGLDNPEWFMSKLAPVVDLARDCAVDLVISPVSTVTLDDQRRLLVDGGTVDAVFRLFVPNRVTPSAGIRALADATAAGLPVFVSAAAWLLGSKQVLAWLWSDLDQLPEDDRALVRRYVPRTETLTADAVERAVAAQQDLVAKPADGSAGVGVLIGRETDPEAWRDGLAKAVEAGGYVLQEYVPADSVPMDFVHIETGETVTEEVPYSIAPYLFDRRGSGVCVRSGFPGCEGVLNLARGVLLSGVLVVD</sequence>
<proteinExistence type="predicted"/>
<dbReference type="Proteomes" id="UP000823521">
    <property type="component" value="Unassembled WGS sequence"/>
</dbReference>
<protein>
    <recommendedName>
        <fullName evidence="3">Circularly permuted ATP-grasp type 2</fullName>
    </recommendedName>
</protein>
<dbReference type="SUPFAM" id="SSF56059">
    <property type="entry name" value="Glutathione synthetase ATP-binding domain-like"/>
    <property type="match status" value="1"/>
</dbReference>
<evidence type="ECO:0008006" key="3">
    <source>
        <dbReference type="Google" id="ProtNLM"/>
    </source>
</evidence>
<comment type="caution">
    <text evidence="1">The sequence shown here is derived from an EMBL/GenBank/DDBJ whole genome shotgun (WGS) entry which is preliminary data.</text>
</comment>
<accession>A0ABS3VRR4</accession>
<keyword evidence="2" id="KW-1185">Reference proteome</keyword>
<dbReference type="EMBL" id="WVUH01000110">
    <property type="protein sequence ID" value="MBO4207219.1"/>
    <property type="molecule type" value="Genomic_DNA"/>
</dbReference>
<evidence type="ECO:0000313" key="1">
    <source>
        <dbReference type="EMBL" id="MBO4207219.1"/>
    </source>
</evidence>
<reference evidence="1 2" key="1">
    <citation type="submission" date="2019-12" db="EMBL/GenBank/DDBJ databases">
        <title>Whole genome sequencing of endophytic Actinobacterium Micromonospora sp. MPMI6T.</title>
        <authorList>
            <person name="Evv R."/>
            <person name="Podile A.R."/>
        </authorList>
    </citation>
    <scope>NUCLEOTIDE SEQUENCE [LARGE SCALE GENOMIC DNA]</scope>
    <source>
        <strain evidence="1 2">MPMI6</strain>
    </source>
</reference>
<organism evidence="1 2">
    <name type="scientific">Micromonospora echinofusca</name>
    <dbReference type="NCBI Taxonomy" id="47858"/>
    <lineage>
        <taxon>Bacteria</taxon>
        <taxon>Bacillati</taxon>
        <taxon>Actinomycetota</taxon>
        <taxon>Actinomycetes</taxon>
        <taxon>Micromonosporales</taxon>
        <taxon>Micromonosporaceae</taxon>
        <taxon>Micromonospora</taxon>
    </lineage>
</organism>
<name>A0ABS3VRR4_MICEH</name>